<dbReference type="Pfam" id="PF02503">
    <property type="entry name" value="PP_kinase"/>
    <property type="match status" value="1"/>
</dbReference>
<feature type="domain" description="Polyphosphate kinase C-terminal" evidence="11">
    <location>
        <begin position="381"/>
        <end position="545"/>
    </location>
</feature>
<dbReference type="AlphaFoldDB" id="A0A2S5KHM7"/>
<comment type="PTM">
    <text evidence="6 7">An intermediate of this reaction is the autophosphorylated ppk in which a phosphate is covalently linked to a histidine residue through a N-P bond.</text>
</comment>
<dbReference type="SUPFAM" id="SSF56024">
    <property type="entry name" value="Phospholipase D/nuclease"/>
    <property type="match status" value="2"/>
</dbReference>
<dbReference type="InterPro" id="IPR025198">
    <property type="entry name" value="PPK_N_dom"/>
</dbReference>
<evidence type="ECO:0000256" key="4">
    <source>
        <dbReference type="ARBA" id="ARBA00022777"/>
    </source>
</evidence>
<dbReference type="SUPFAM" id="SSF140356">
    <property type="entry name" value="PPK N-terminal domain-like"/>
    <property type="match status" value="1"/>
</dbReference>
<feature type="domain" description="Polyphosphate kinase C-terminal" evidence="10">
    <location>
        <begin position="555"/>
        <end position="725"/>
    </location>
</feature>
<keyword evidence="4 6" id="KW-0418">Kinase</keyword>
<comment type="catalytic activity">
    <reaction evidence="6 7">
        <text>[phosphate](n) + ATP = [phosphate](n+1) + ADP</text>
        <dbReference type="Rhea" id="RHEA:19573"/>
        <dbReference type="Rhea" id="RHEA-COMP:9859"/>
        <dbReference type="Rhea" id="RHEA-COMP:14280"/>
        <dbReference type="ChEBI" id="CHEBI:16838"/>
        <dbReference type="ChEBI" id="CHEBI:30616"/>
        <dbReference type="ChEBI" id="CHEBI:456216"/>
        <dbReference type="EC" id="2.7.4.1"/>
    </reaction>
</comment>
<accession>A0A2S5KHM7</accession>
<dbReference type="Pfam" id="PF13090">
    <property type="entry name" value="PP_kinase_C"/>
    <property type="match status" value="1"/>
</dbReference>
<dbReference type="GO" id="GO:0009358">
    <property type="term" value="C:polyphosphate kinase complex"/>
    <property type="evidence" value="ECO:0007669"/>
    <property type="project" value="InterPro"/>
</dbReference>
<comment type="cofactor">
    <cofactor evidence="6">
        <name>Mg(2+)</name>
        <dbReference type="ChEBI" id="CHEBI:18420"/>
    </cofactor>
</comment>
<feature type="binding site" evidence="6">
    <location>
        <position position="455"/>
    </location>
    <ligand>
        <name>Mg(2+)</name>
        <dbReference type="ChEBI" id="CHEBI:18420"/>
    </ligand>
</feature>
<feature type="domain" description="Polyphosphate kinase N-terminal" evidence="9">
    <location>
        <begin position="57"/>
        <end position="162"/>
    </location>
</feature>
<dbReference type="GO" id="GO:0046872">
    <property type="term" value="F:metal ion binding"/>
    <property type="evidence" value="ECO:0007669"/>
    <property type="project" value="UniProtKB-KW"/>
</dbReference>
<keyword evidence="6" id="KW-0479">Metal-binding</keyword>
<keyword evidence="2 6" id="KW-0808">Transferase</keyword>
<comment type="similarity">
    <text evidence="6 7">Belongs to the polyphosphate kinase 1 (PPK1) family.</text>
</comment>
<dbReference type="Pfam" id="PF17941">
    <property type="entry name" value="PP_kinase_C_1"/>
    <property type="match status" value="1"/>
</dbReference>
<feature type="domain" description="Polyphosphate kinase middle" evidence="8">
    <location>
        <begin position="172"/>
        <end position="351"/>
    </location>
</feature>
<dbReference type="HAMAP" id="MF_00347">
    <property type="entry name" value="Polyphosphate_kinase"/>
    <property type="match status" value="1"/>
</dbReference>
<dbReference type="Gene3D" id="3.30.1840.10">
    <property type="entry name" value="Polyphosphate kinase middle domain"/>
    <property type="match status" value="1"/>
</dbReference>
<dbReference type="GO" id="GO:0008976">
    <property type="term" value="F:polyphosphate kinase activity"/>
    <property type="evidence" value="ECO:0007669"/>
    <property type="project" value="UniProtKB-UniRule"/>
</dbReference>
<feature type="binding site" evidence="6">
    <location>
        <position position="425"/>
    </location>
    <ligand>
        <name>Mg(2+)</name>
        <dbReference type="ChEBI" id="CHEBI:18420"/>
    </ligand>
</feature>
<dbReference type="CDD" id="cd09168">
    <property type="entry name" value="PLDc_PaPPK1_C2_like"/>
    <property type="match status" value="1"/>
</dbReference>
<dbReference type="OrthoDB" id="5287248at2"/>
<dbReference type="Gene3D" id="3.30.870.10">
    <property type="entry name" value="Endonuclease Chain A"/>
    <property type="match status" value="2"/>
</dbReference>
<dbReference type="InterPro" id="IPR003414">
    <property type="entry name" value="PP_kinase"/>
</dbReference>
<reference evidence="12 13" key="1">
    <citation type="submission" date="2018-02" db="EMBL/GenBank/DDBJ databases">
        <title>novel marine gammaproteobacteria from coastal saline agro ecosystem.</title>
        <authorList>
            <person name="Krishnan R."/>
            <person name="Ramesh Kumar N."/>
        </authorList>
    </citation>
    <scope>NUCLEOTIDE SEQUENCE [LARGE SCALE GENOMIC DNA]</scope>
    <source>
        <strain evidence="12 13">228</strain>
    </source>
</reference>
<keyword evidence="1 6" id="KW-0597">Phosphoprotein</keyword>
<dbReference type="EC" id="2.7.4.1" evidence="6 7"/>
<keyword evidence="5 6" id="KW-0067">ATP-binding</keyword>
<dbReference type="InterPro" id="IPR036832">
    <property type="entry name" value="PPK_N_dom_sf"/>
</dbReference>
<dbReference type="InterPro" id="IPR041108">
    <property type="entry name" value="PP_kinase_C_1"/>
</dbReference>
<dbReference type="PIRSF" id="PIRSF015589">
    <property type="entry name" value="PP_kinase"/>
    <property type="match status" value="1"/>
</dbReference>
<evidence type="ECO:0000313" key="13">
    <source>
        <dbReference type="Proteomes" id="UP000238196"/>
    </source>
</evidence>
<dbReference type="InterPro" id="IPR025200">
    <property type="entry name" value="PPK_C_dom2"/>
</dbReference>
<dbReference type="GO" id="GO:0005524">
    <property type="term" value="F:ATP binding"/>
    <property type="evidence" value="ECO:0007669"/>
    <property type="project" value="UniProtKB-KW"/>
</dbReference>
<evidence type="ECO:0000259" key="9">
    <source>
        <dbReference type="Pfam" id="PF13089"/>
    </source>
</evidence>
<evidence type="ECO:0000256" key="7">
    <source>
        <dbReference type="RuleBase" id="RU003800"/>
    </source>
</evidence>
<dbReference type="EMBL" id="PRLP01000148">
    <property type="protein sequence ID" value="PPC74314.1"/>
    <property type="molecule type" value="Genomic_DNA"/>
</dbReference>
<protein>
    <recommendedName>
        <fullName evidence="6 7">Polyphosphate kinase</fullName>
        <ecNumber evidence="6 7">2.7.4.1</ecNumber>
    </recommendedName>
    <alternativeName>
        <fullName evidence="6">ATP-polyphosphate phosphotransferase</fullName>
    </alternativeName>
    <alternativeName>
        <fullName evidence="6">Polyphosphoric acid kinase</fullName>
    </alternativeName>
</protein>
<dbReference type="Pfam" id="PF13089">
    <property type="entry name" value="PP_kinase_N"/>
    <property type="match status" value="1"/>
</dbReference>
<evidence type="ECO:0000259" key="11">
    <source>
        <dbReference type="Pfam" id="PF17941"/>
    </source>
</evidence>
<evidence type="ECO:0000256" key="5">
    <source>
        <dbReference type="ARBA" id="ARBA00022840"/>
    </source>
</evidence>
<dbReference type="NCBIfam" id="NF003918">
    <property type="entry name" value="PRK05443.1-2"/>
    <property type="match status" value="1"/>
</dbReference>
<dbReference type="InterPro" id="IPR036830">
    <property type="entry name" value="PP_kinase_middle_dom_sf"/>
</dbReference>
<feature type="binding site" evidence="6">
    <location>
        <position position="95"/>
    </location>
    <ligand>
        <name>ATP</name>
        <dbReference type="ChEBI" id="CHEBI:30616"/>
    </ligand>
</feature>
<dbReference type="Gene3D" id="1.20.58.310">
    <property type="entry name" value="Polyphosphate kinase N-terminal domain"/>
    <property type="match status" value="1"/>
</dbReference>
<dbReference type="GO" id="GO:0006799">
    <property type="term" value="P:polyphosphate biosynthetic process"/>
    <property type="evidence" value="ECO:0007669"/>
    <property type="project" value="UniProtKB-UniRule"/>
</dbReference>
<dbReference type="SUPFAM" id="SSF143724">
    <property type="entry name" value="PHP14-like"/>
    <property type="match status" value="1"/>
</dbReference>
<dbReference type="NCBIfam" id="NF003917">
    <property type="entry name" value="PRK05443.1-1"/>
    <property type="match status" value="1"/>
</dbReference>
<feature type="binding site" evidence="6">
    <location>
        <position position="518"/>
    </location>
    <ligand>
        <name>ATP</name>
        <dbReference type="ChEBI" id="CHEBI:30616"/>
    </ligand>
</feature>
<evidence type="ECO:0000256" key="2">
    <source>
        <dbReference type="ARBA" id="ARBA00022679"/>
    </source>
</evidence>
<evidence type="ECO:0000256" key="3">
    <source>
        <dbReference type="ARBA" id="ARBA00022741"/>
    </source>
</evidence>
<dbReference type="InterPro" id="IPR024953">
    <property type="entry name" value="PP_kinase_middle"/>
</dbReference>
<dbReference type="PANTHER" id="PTHR30218">
    <property type="entry name" value="POLYPHOSPHATE KINASE"/>
    <property type="match status" value="1"/>
</dbReference>
<organism evidence="12 13">
    <name type="scientific">Proteobacteria bacterium 228</name>
    <dbReference type="NCBI Taxonomy" id="2083153"/>
    <lineage>
        <taxon>Bacteria</taxon>
        <taxon>Pseudomonadati</taxon>
        <taxon>Pseudomonadota</taxon>
    </lineage>
</organism>
<comment type="function">
    <text evidence="6 7">Catalyzes the reversible transfer of the terminal phosphate of ATP to form a long-chain polyphosphate (polyP).</text>
</comment>
<feature type="binding site" evidence="6">
    <location>
        <position position="614"/>
    </location>
    <ligand>
        <name>ATP</name>
        <dbReference type="ChEBI" id="CHEBI:30616"/>
    </ligand>
</feature>
<dbReference type="Proteomes" id="UP000238196">
    <property type="component" value="Unassembled WGS sequence"/>
</dbReference>
<evidence type="ECO:0000259" key="8">
    <source>
        <dbReference type="Pfam" id="PF02503"/>
    </source>
</evidence>
<sequence length="737" mass="84315">MNTVAQEMVAEQVPAAVEEPAVEQDTLPAVEPEKDTVVEEVVEEPVPSIDLSSPELYINRHLSHLHFNIRVLEQALDERYPLLERLQFLLIFSSNLDEFFEIKVAELQRQVRFGREKVGPDGLQPHEVLRRIREMCHEQTKRQYEILNDTLIPQLQTENIRFLRRREWTKAQREWIREYFFNTLMPVMTPIGLDPAHPFPRLVNKSLNFIVALEGKDAFGRDSGMAIIPAPRSMPRLIRLPDELCRGGDNLVFLSSVIHAFADELFPGMEVLGCYQFRLTRNADLDFDSEEVDDLARALKGELQHRQFGQAVRLEVADNCPEDMIAFLLKEFGLGETELYKVNGPVNLTRMGAVRELVNRSELSYASFSPGLPKRLRDRKSMFETLRQRDLLLQHPFESFTPVVDLLREAARDPKVLAVKQTLYRTGNNSEIVAALIEAARNGKEVTAVIEIRARFDEENNLKLASLLQEAGVVVVYGVVGYKTHAKIMMIVRQEDNELRRYVHLGTGNYHQGTARVYTDYSLLTADQEVGEDVHKIFQQLTGMGKILRLSKVLNAPFSLHPKMVEFILREMRHAQAGKDAHIIIKVNSMTEPRLIRTLYRASQAGVKIDLIVRGMCSLRPGVPGVSENIRVRSIIGRFLEHSRVCYFLNDGASEIYAASADWMERNMLYRVETCFPMEPLRVAPRVKKDLDLYLEDNTQAWELQQDGSYVRVQMQEGEEPISAQQILLERLAAAAN</sequence>
<evidence type="ECO:0000313" key="12">
    <source>
        <dbReference type="EMBL" id="PPC74314.1"/>
    </source>
</evidence>
<evidence type="ECO:0000259" key="10">
    <source>
        <dbReference type="Pfam" id="PF13090"/>
    </source>
</evidence>
<name>A0A2S5KHM7_9PROT</name>
<feature type="active site" description="Phosphohistidine intermediate" evidence="6">
    <location>
        <position position="485"/>
    </location>
</feature>
<comment type="caution">
    <text evidence="12">The sequence shown here is derived from an EMBL/GenBank/DDBJ whole genome shotgun (WGS) entry which is preliminary data.</text>
</comment>
<evidence type="ECO:0000256" key="1">
    <source>
        <dbReference type="ARBA" id="ARBA00022553"/>
    </source>
</evidence>
<proteinExistence type="inferred from homology"/>
<dbReference type="NCBIfam" id="TIGR03705">
    <property type="entry name" value="poly_P_kin"/>
    <property type="match status" value="1"/>
</dbReference>
<feature type="binding site" evidence="6">
    <location>
        <position position="642"/>
    </location>
    <ligand>
        <name>ATP</name>
        <dbReference type="ChEBI" id="CHEBI:30616"/>
    </ligand>
</feature>
<evidence type="ECO:0000256" key="6">
    <source>
        <dbReference type="HAMAP-Rule" id="MF_00347"/>
    </source>
</evidence>
<dbReference type="NCBIfam" id="NF003921">
    <property type="entry name" value="PRK05443.2-2"/>
    <property type="match status" value="1"/>
</dbReference>
<gene>
    <name evidence="12" type="primary">ppk1</name>
    <name evidence="6" type="synonym">ppk</name>
    <name evidence="12" type="ORF">C4K68_25565</name>
</gene>
<keyword evidence="3 6" id="KW-0547">Nucleotide-binding</keyword>
<dbReference type="PANTHER" id="PTHR30218:SF0">
    <property type="entry name" value="POLYPHOSPHATE KINASE"/>
    <property type="match status" value="1"/>
</dbReference>
<keyword evidence="6" id="KW-0460">Magnesium</keyword>